<dbReference type="EMBL" id="FMAJ01000010">
    <property type="protein sequence ID" value="SCB60234.1"/>
    <property type="molecule type" value="Genomic_DNA"/>
</dbReference>
<protein>
    <recommendedName>
        <fullName evidence="3">DUF1993 domain-containing protein</fullName>
    </recommendedName>
</protein>
<sequence>MSISIYRLTVPMFQRGLASLRTYLDKAEAYAKEKNIDPAILVSARLAPDMLPLAGQYQRASDSAKFTLARLTATDAPKFEDNETTIEQLRERLAKTDAYLAGISAQALEGAESRQITLPGRSGIVLPGDEYVATFALPNFYFHVATARHPAQPGRTDRQARLSRLIQSGKNKGSFVVIRRRRKMLYRGRRVTGPVSVNSV</sequence>
<reference evidence="1 2" key="1">
    <citation type="submission" date="2016-08" db="EMBL/GenBank/DDBJ databases">
        <authorList>
            <person name="Seilhamer J.J."/>
        </authorList>
    </citation>
    <scope>NUCLEOTIDE SEQUENCE [LARGE SCALE GENOMIC DNA]</scope>
    <source>
        <strain evidence="1 2">HBR26</strain>
    </source>
</reference>
<dbReference type="PANTHER" id="PTHR36922:SF1">
    <property type="entry name" value="DUF1993 DOMAIN-CONTAINING PROTEIN"/>
    <property type="match status" value="1"/>
</dbReference>
<dbReference type="PANTHER" id="PTHR36922">
    <property type="entry name" value="BLL2446 PROTEIN"/>
    <property type="match status" value="1"/>
</dbReference>
<dbReference type="InterPro" id="IPR034660">
    <property type="entry name" value="DinB/YfiT-like"/>
</dbReference>
<name>A0A1C3Y783_9HYPH</name>
<organism evidence="1 2">
    <name type="scientific">Rhizobium aethiopicum</name>
    <dbReference type="NCBI Taxonomy" id="1138170"/>
    <lineage>
        <taxon>Bacteria</taxon>
        <taxon>Pseudomonadati</taxon>
        <taxon>Pseudomonadota</taxon>
        <taxon>Alphaproteobacteria</taxon>
        <taxon>Hyphomicrobiales</taxon>
        <taxon>Rhizobiaceae</taxon>
        <taxon>Rhizobium/Agrobacterium group</taxon>
        <taxon>Rhizobium</taxon>
    </lineage>
</organism>
<dbReference type="Proteomes" id="UP000198723">
    <property type="component" value="Unassembled WGS sequence"/>
</dbReference>
<proteinExistence type="predicted"/>
<evidence type="ECO:0000313" key="1">
    <source>
        <dbReference type="EMBL" id="SCB60234.1"/>
    </source>
</evidence>
<dbReference type="SUPFAM" id="SSF109854">
    <property type="entry name" value="DinB/YfiT-like putative metalloenzymes"/>
    <property type="match status" value="1"/>
</dbReference>
<dbReference type="Pfam" id="PF09351">
    <property type="entry name" value="DUF1993"/>
    <property type="match status" value="1"/>
</dbReference>
<dbReference type="Gene3D" id="1.20.120.450">
    <property type="entry name" value="dinb family like domain"/>
    <property type="match status" value="1"/>
</dbReference>
<gene>
    <name evidence="1" type="ORF">GA0061105_11033</name>
</gene>
<dbReference type="AlphaFoldDB" id="A0A1C3Y783"/>
<evidence type="ECO:0008006" key="3">
    <source>
        <dbReference type="Google" id="ProtNLM"/>
    </source>
</evidence>
<evidence type="ECO:0000313" key="2">
    <source>
        <dbReference type="Proteomes" id="UP000198723"/>
    </source>
</evidence>
<dbReference type="STRING" id="1138170.GA0061105_11033"/>
<dbReference type="InterPro" id="IPR018531">
    <property type="entry name" value="DUF1993"/>
</dbReference>
<accession>A0A1C3Y783</accession>